<keyword evidence="2" id="KW-1185">Reference proteome</keyword>
<name>A0A1I8F772_9PLAT</name>
<reference evidence="3" key="1">
    <citation type="submission" date="2016-11" db="UniProtKB">
        <authorList>
            <consortium name="WormBaseParasite"/>
        </authorList>
    </citation>
    <scope>IDENTIFICATION</scope>
</reference>
<organism evidence="2 3">
    <name type="scientific">Macrostomum lignano</name>
    <dbReference type="NCBI Taxonomy" id="282301"/>
    <lineage>
        <taxon>Eukaryota</taxon>
        <taxon>Metazoa</taxon>
        <taxon>Spiralia</taxon>
        <taxon>Lophotrochozoa</taxon>
        <taxon>Platyhelminthes</taxon>
        <taxon>Rhabditophora</taxon>
        <taxon>Macrostomorpha</taxon>
        <taxon>Macrostomida</taxon>
        <taxon>Macrostomidae</taxon>
        <taxon>Macrostomum</taxon>
    </lineage>
</organism>
<proteinExistence type="predicted"/>
<feature type="compositionally biased region" description="Polar residues" evidence="1">
    <location>
        <begin position="172"/>
        <end position="181"/>
    </location>
</feature>
<feature type="region of interest" description="Disordered" evidence="1">
    <location>
        <begin position="137"/>
        <end position="218"/>
    </location>
</feature>
<evidence type="ECO:0000313" key="3">
    <source>
        <dbReference type="WBParaSite" id="maker-unitig_22569-snap-gene-0.2-mRNA-1"/>
    </source>
</evidence>
<feature type="compositionally biased region" description="Pro residues" evidence="1">
    <location>
        <begin position="255"/>
        <end position="266"/>
    </location>
</feature>
<dbReference type="AlphaFoldDB" id="A0A1I8F772"/>
<feature type="compositionally biased region" description="Polar residues" evidence="1">
    <location>
        <begin position="285"/>
        <end position="294"/>
    </location>
</feature>
<feature type="compositionally biased region" description="Basic and acidic residues" evidence="1">
    <location>
        <begin position="139"/>
        <end position="152"/>
    </location>
</feature>
<dbReference type="Proteomes" id="UP000095280">
    <property type="component" value="Unplaced"/>
</dbReference>
<accession>A0A1I8F772</accession>
<feature type="compositionally biased region" description="Basic and acidic residues" evidence="1">
    <location>
        <begin position="267"/>
        <end position="281"/>
    </location>
</feature>
<sequence>RASGWSATPPAERRAVGPAASRLCSEGLPQAAAACQPAFRRTPETYAQSGAGQRRSLGVACTAKTAQFGVVNRRHHWPALRRSLSAVTLLKSYLAVFPASAPLPAGVLTCLQQVEASHSTAVDTQAIVEAQATWNPSHVESKPPEIQNHVEPKATWNRSPSWNAGKPPGNHKGTTTGTEASFGTECPPGSEATWNPSHPGYQATWNPSQPGTQAPWSHHLEPQSYLNRTTWNRSAKPEQPKPNLESRSNLKRKPPGSPLEPKPLELPPERNPSHLETHSAVEARPTQSRTSSASVELRQSFGRQRRHTVTDWPGACSRRHPAKGVPAGGLRSDACSCLSDLLVYGSPLAGDCQRLVQQRVLQLAGVQTRQLADEGGASFQGDVRPAMSFTTCSPRVSRGRAPSGVEFIRSCVATIREILVGGLSTRSGSTGGLDCGGGVVLWAHSVSGRRVGTLDVAAARTRFMLCSAATFWSHLQGGFEATPLAHCF</sequence>
<dbReference type="WBParaSite" id="maker-unitig_22569-snap-gene-0.2-mRNA-1">
    <property type="protein sequence ID" value="maker-unitig_22569-snap-gene-0.2-mRNA-1"/>
    <property type="gene ID" value="maker-unitig_22569-snap-gene-0.2"/>
</dbReference>
<feature type="region of interest" description="Disordered" evidence="1">
    <location>
        <begin position="230"/>
        <end position="299"/>
    </location>
</feature>
<protein>
    <submittedName>
        <fullName evidence="3">Kinesin motor domain-containing protein</fullName>
    </submittedName>
</protein>
<evidence type="ECO:0000313" key="2">
    <source>
        <dbReference type="Proteomes" id="UP000095280"/>
    </source>
</evidence>
<feature type="compositionally biased region" description="Polar residues" evidence="1">
    <location>
        <begin position="203"/>
        <end position="215"/>
    </location>
</feature>
<evidence type="ECO:0000256" key="1">
    <source>
        <dbReference type="SAM" id="MobiDB-lite"/>
    </source>
</evidence>